<proteinExistence type="inferred from homology"/>
<dbReference type="PANTHER" id="PTHR11717:SF31">
    <property type="entry name" value="LOW MOLECULAR WEIGHT PROTEIN-TYROSINE-PHOSPHATASE ETP-RELATED"/>
    <property type="match status" value="1"/>
</dbReference>
<dbReference type="Gene3D" id="3.40.50.2300">
    <property type="match status" value="1"/>
</dbReference>
<dbReference type="InterPro" id="IPR036196">
    <property type="entry name" value="Ptyr_pPase_sf"/>
</dbReference>
<dbReference type="AlphaFoldDB" id="A0A7D7WIS1"/>
<dbReference type="InterPro" id="IPR050438">
    <property type="entry name" value="LMW_PTPase"/>
</dbReference>
<keyword evidence="3" id="KW-0904">Protein phosphatase</keyword>
<dbReference type="EMBL" id="CP043732">
    <property type="protein sequence ID" value="QMU97430.1"/>
    <property type="molecule type" value="Genomic_DNA"/>
</dbReference>
<feature type="active site" description="Nucleophile" evidence="4">
    <location>
        <position position="57"/>
    </location>
</feature>
<keyword evidence="2" id="KW-0378">Hydrolase</keyword>
<evidence type="ECO:0000313" key="6">
    <source>
        <dbReference type="EMBL" id="QMU97430.1"/>
    </source>
</evidence>
<evidence type="ECO:0000256" key="1">
    <source>
        <dbReference type="ARBA" id="ARBA00011063"/>
    </source>
</evidence>
<evidence type="ECO:0000259" key="5">
    <source>
        <dbReference type="SMART" id="SM00226"/>
    </source>
</evidence>
<evidence type="ECO:0000256" key="4">
    <source>
        <dbReference type="PIRSR" id="PIRSR617867-1"/>
    </source>
</evidence>
<feature type="active site" evidence="4">
    <location>
        <position position="63"/>
    </location>
</feature>
<dbReference type="PRINTS" id="PR00719">
    <property type="entry name" value="LMWPTPASE"/>
</dbReference>
<dbReference type="PANTHER" id="PTHR11717">
    <property type="entry name" value="LOW MOLECULAR WEIGHT PROTEIN TYROSINE PHOSPHATASE"/>
    <property type="match status" value="1"/>
</dbReference>
<dbReference type="GO" id="GO:0004725">
    <property type="term" value="F:protein tyrosine phosphatase activity"/>
    <property type="evidence" value="ECO:0007669"/>
    <property type="project" value="InterPro"/>
</dbReference>
<dbReference type="InterPro" id="IPR017867">
    <property type="entry name" value="Tyr_phospatase_low_mol_wt"/>
</dbReference>
<dbReference type="Pfam" id="PF01451">
    <property type="entry name" value="LMWPc"/>
    <property type="match status" value="1"/>
</dbReference>
<dbReference type="Proteomes" id="UP000515708">
    <property type="component" value="Chromosome"/>
</dbReference>
<dbReference type="SMART" id="SM00226">
    <property type="entry name" value="LMWPc"/>
    <property type="match status" value="1"/>
</dbReference>
<evidence type="ECO:0000256" key="2">
    <source>
        <dbReference type="ARBA" id="ARBA00022801"/>
    </source>
</evidence>
<sequence length="244" mass="25619">MTDRDDFSAPRLRRSDLRRLRDSLLKGETSLPVGVPAPVALAAESSAAGGGTIMTVCTGNICRSPMAEVLLRAALVGTGIRVHSAGTHALVDEAMTPQALQLALSNGADASGADAHRARLLTEPLLAETDLVLTMAREHRSAVVQMAPALLHRTFTVREFARLAATLGDDEVRGGVAADGSDAGARLRSLARLVGGQRGLMAARPDDDDVIDPYRRSQTTYDLSASQLVPAVAEAARVIRAALP</sequence>
<reference evidence="6 7" key="1">
    <citation type="journal article" date="2020" name="Front. Microbiol.">
        <title>Design of Bacterial Strain-Specific qPCR Assays Using NGS Data and Publicly Available Resources and Its Application to Track Biocontrol Strains.</title>
        <authorList>
            <person name="Hernandez I."/>
            <person name="Sant C."/>
            <person name="Martinez R."/>
            <person name="Fernandez C."/>
        </authorList>
    </citation>
    <scope>NUCLEOTIDE SEQUENCE [LARGE SCALE GENOMIC DNA]</scope>
    <source>
        <strain evidence="6 7">B24</strain>
    </source>
</reference>
<evidence type="ECO:0000313" key="7">
    <source>
        <dbReference type="Proteomes" id="UP000515708"/>
    </source>
</evidence>
<dbReference type="RefSeq" id="WP_182252428.1">
    <property type="nucleotide sequence ID" value="NZ_CP043732.1"/>
</dbReference>
<dbReference type="InterPro" id="IPR023485">
    <property type="entry name" value="Ptyr_pPase"/>
</dbReference>
<accession>A0A7D7WIS1</accession>
<organism evidence="6 7">
    <name type="scientific">Microbacterium esteraromaticum</name>
    <dbReference type="NCBI Taxonomy" id="57043"/>
    <lineage>
        <taxon>Bacteria</taxon>
        <taxon>Bacillati</taxon>
        <taxon>Actinomycetota</taxon>
        <taxon>Actinomycetes</taxon>
        <taxon>Micrococcales</taxon>
        <taxon>Microbacteriaceae</taxon>
        <taxon>Microbacterium</taxon>
    </lineage>
</organism>
<feature type="domain" description="Phosphotyrosine protein phosphatase I" evidence="5">
    <location>
        <begin position="51"/>
        <end position="238"/>
    </location>
</feature>
<protein>
    <submittedName>
        <fullName evidence="6">Low molecular weight phosphatase family protein</fullName>
    </submittedName>
</protein>
<gene>
    <name evidence="6" type="ORF">FVO59_09530</name>
</gene>
<name>A0A7D7WIS1_9MICO</name>
<dbReference type="SUPFAM" id="SSF52788">
    <property type="entry name" value="Phosphotyrosine protein phosphatases I"/>
    <property type="match status" value="1"/>
</dbReference>
<evidence type="ECO:0000256" key="3">
    <source>
        <dbReference type="ARBA" id="ARBA00022912"/>
    </source>
</evidence>
<comment type="similarity">
    <text evidence="1">Belongs to the low molecular weight phosphotyrosine protein phosphatase family.</text>
</comment>